<evidence type="ECO:0000313" key="2">
    <source>
        <dbReference type="EMBL" id="VDL79274.1"/>
    </source>
</evidence>
<evidence type="ECO:0000313" key="3">
    <source>
        <dbReference type="Proteomes" id="UP000271162"/>
    </source>
</evidence>
<dbReference type="WBParaSite" id="NBR_0001567901-mRNA-1">
    <property type="protein sequence ID" value="NBR_0001567901-mRNA-1"/>
    <property type="gene ID" value="NBR_0001567901"/>
</dbReference>
<dbReference type="InterPro" id="IPR014044">
    <property type="entry name" value="CAP_dom"/>
</dbReference>
<dbReference type="PANTHER" id="PTHR10334">
    <property type="entry name" value="CYSTEINE-RICH SECRETORY PROTEIN-RELATED"/>
    <property type="match status" value="1"/>
</dbReference>
<dbReference type="CDD" id="cd05380">
    <property type="entry name" value="CAP_euk"/>
    <property type="match status" value="1"/>
</dbReference>
<name>A0A0N4YFX4_NIPBR</name>
<dbReference type="STRING" id="27835.A0A0N4YFX4"/>
<evidence type="ECO:0000313" key="4">
    <source>
        <dbReference type="WBParaSite" id="NBR_0001567901-mRNA-1"/>
    </source>
</evidence>
<dbReference type="AlphaFoldDB" id="A0A0N4YFX4"/>
<dbReference type="InterPro" id="IPR001283">
    <property type="entry name" value="CRISP-related"/>
</dbReference>
<dbReference type="PRINTS" id="PR00837">
    <property type="entry name" value="V5TPXLIKE"/>
</dbReference>
<dbReference type="SUPFAM" id="SSF55797">
    <property type="entry name" value="PR-1-like"/>
    <property type="match status" value="1"/>
</dbReference>
<organism evidence="4">
    <name type="scientific">Nippostrongylus brasiliensis</name>
    <name type="common">Rat hookworm</name>
    <dbReference type="NCBI Taxonomy" id="27835"/>
    <lineage>
        <taxon>Eukaryota</taxon>
        <taxon>Metazoa</taxon>
        <taxon>Ecdysozoa</taxon>
        <taxon>Nematoda</taxon>
        <taxon>Chromadorea</taxon>
        <taxon>Rhabditida</taxon>
        <taxon>Rhabditina</taxon>
        <taxon>Rhabditomorpha</taxon>
        <taxon>Strongyloidea</taxon>
        <taxon>Heligmosomidae</taxon>
        <taxon>Nippostrongylus</taxon>
    </lineage>
</organism>
<accession>A0A0N4YFX4</accession>
<protein>
    <submittedName>
        <fullName evidence="4">SCP domain-containing protein</fullName>
    </submittedName>
</protein>
<dbReference type="SMART" id="SM00198">
    <property type="entry name" value="SCP"/>
    <property type="match status" value="1"/>
</dbReference>
<dbReference type="OMA" id="CAIADCK"/>
<dbReference type="InterPro" id="IPR018244">
    <property type="entry name" value="Allrgn_V5/Tpx1_CS"/>
</dbReference>
<proteinExistence type="predicted"/>
<evidence type="ECO:0000259" key="1">
    <source>
        <dbReference type="SMART" id="SM00198"/>
    </source>
</evidence>
<dbReference type="PROSITE" id="PS01010">
    <property type="entry name" value="CRISP_2"/>
    <property type="match status" value="1"/>
</dbReference>
<dbReference type="InterPro" id="IPR035940">
    <property type="entry name" value="CAP_sf"/>
</dbReference>
<reference evidence="2 3" key="2">
    <citation type="submission" date="2018-11" db="EMBL/GenBank/DDBJ databases">
        <authorList>
            <consortium name="Pathogen Informatics"/>
        </authorList>
    </citation>
    <scope>NUCLEOTIDE SEQUENCE [LARGE SCALE GENOMIC DNA]</scope>
</reference>
<feature type="domain" description="SCP" evidence="1">
    <location>
        <begin position="4"/>
        <end position="162"/>
    </location>
</feature>
<dbReference type="Proteomes" id="UP000271162">
    <property type="component" value="Unassembled WGS sequence"/>
</dbReference>
<dbReference type="Gene3D" id="3.40.33.10">
    <property type="entry name" value="CAP"/>
    <property type="match status" value="1"/>
</dbReference>
<dbReference type="Pfam" id="PF00188">
    <property type="entry name" value="CAP"/>
    <property type="match status" value="1"/>
</dbReference>
<gene>
    <name evidence="2" type="ORF">NBR_LOCUS15680</name>
</gene>
<reference evidence="4" key="1">
    <citation type="submission" date="2017-02" db="UniProtKB">
        <authorList>
            <consortium name="WormBaseParasite"/>
        </authorList>
    </citation>
    <scope>IDENTIFICATION</scope>
</reference>
<dbReference type="EMBL" id="UYSL01021842">
    <property type="protein sequence ID" value="VDL79274.1"/>
    <property type="molecule type" value="Genomic_DNA"/>
</dbReference>
<dbReference type="GO" id="GO:0005576">
    <property type="term" value="C:extracellular region"/>
    <property type="evidence" value="ECO:0007669"/>
    <property type="project" value="InterPro"/>
</dbReference>
<sequence>MTNAVRRAFLNSHNKYRSLVARGKITGKFGTVPKAARMLKMVYDCKIEASAMRHTKKCVYEHSKKRDRPGLGENIYQYWGWVKPYEQHANHSCKAWFSEIKEPGMPQDNVLTNEVFNRPKQIAHYTQMVWQKSYRLGCAIADCKKSRVFVVCQYGPQGNYIGQKLYDMGEPCKNDADCKCKGCKCNARQGLCIKPV</sequence>
<keyword evidence="3" id="KW-1185">Reference proteome</keyword>